<name>A0A5N6TE74_ASPAV</name>
<keyword evidence="1" id="KW-0812">Transmembrane</keyword>
<keyword evidence="1" id="KW-0472">Membrane</keyword>
<sequence length="52" mass="6312">MHVFLTAPTTLCEILEYAMSLIMLVMFLAYMYIYLEMFYQRLLEVMGWEYGQ</sequence>
<dbReference type="Proteomes" id="UP000325780">
    <property type="component" value="Unassembled WGS sequence"/>
</dbReference>
<reference evidence="2 3" key="1">
    <citation type="submission" date="2019-04" db="EMBL/GenBank/DDBJ databases">
        <title>Friends and foes A comparative genomics study of 23 Aspergillus species from section Flavi.</title>
        <authorList>
            <consortium name="DOE Joint Genome Institute"/>
            <person name="Kjaerbolling I."/>
            <person name="Vesth T."/>
            <person name="Frisvad J.C."/>
            <person name="Nybo J.L."/>
            <person name="Theobald S."/>
            <person name="Kildgaard S."/>
            <person name="Isbrandt T."/>
            <person name="Kuo A."/>
            <person name="Sato A."/>
            <person name="Lyhne E.K."/>
            <person name="Kogle M.E."/>
            <person name="Wiebenga A."/>
            <person name="Kun R.S."/>
            <person name="Lubbers R.J."/>
            <person name="Makela M.R."/>
            <person name="Barry K."/>
            <person name="Chovatia M."/>
            <person name="Clum A."/>
            <person name="Daum C."/>
            <person name="Haridas S."/>
            <person name="He G."/>
            <person name="LaButti K."/>
            <person name="Lipzen A."/>
            <person name="Mondo S."/>
            <person name="Riley R."/>
            <person name="Salamov A."/>
            <person name="Simmons B.A."/>
            <person name="Magnuson J.K."/>
            <person name="Henrissat B."/>
            <person name="Mortensen U.H."/>
            <person name="Larsen T.O."/>
            <person name="Devries R.P."/>
            <person name="Grigoriev I.V."/>
            <person name="Machida M."/>
            <person name="Baker S.E."/>
            <person name="Andersen M.R."/>
        </authorList>
    </citation>
    <scope>NUCLEOTIDE SEQUENCE [LARGE SCALE GENOMIC DNA]</scope>
    <source>
        <strain evidence="2 3">IBT 18842</strain>
    </source>
</reference>
<dbReference type="AlphaFoldDB" id="A0A5N6TE74"/>
<proteinExistence type="predicted"/>
<dbReference type="EMBL" id="ML742480">
    <property type="protein sequence ID" value="KAE8144596.1"/>
    <property type="molecule type" value="Genomic_DNA"/>
</dbReference>
<protein>
    <submittedName>
        <fullName evidence="2">Uncharacterized protein</fullName>
    </submittedName>
</protein>
<gene>
    <name evidence="2" type="ORF">BDV25DRAFT_166489</name>
</gene>
<evidence type="ECO:0000256" key="1">
    <source>
        <dbReference type="SAM" id="Phobius"/>
    </source>
</evidence>
<evidence type="ECO:0000313" key="2">
    <source>
        <dbReference type="EMBL" id="KAE8144596.1"/>
    </source>
</evidence>
<keyword evidence="1" id="KW-1133">Transmembrane helix</keyword>
<feature type="transmembrane region" description="Helical" evidence="1">
    <location>
        <begin position="14"/>
        <end position="35"/>
    </location>
</feature>
<keyword evidence="3" id="KW-1185">Reference proteome</keyword>
<accession>A0A5N6TE74</accession>
<organism evidence="2 3">
    <name type="scientific">Aspergillus avenaceus</name>
    <dbReference type="NCBI Taxonomy" id="36643"/>
    <lineage>
        <taxon>Eukaryota</taxon>
        <taxon>Fungi</taxon>
        <taxon>Dikarya</taxon>
        <taxon>Ascomycota</taxon>
        <taxon>Pezizomycotina</taxon>
        <taxon>Eurotiomycetes</taxon>
        <taxon>Eurotiomycetidae</taxon>
        <taxon>Eurotiales</taxon>
        <taxon>Aspergillaceae</taxon>
        <taxon>Aspergillus</taxon>
        <taxon>Aspergillus subgen. Circumdati</taxon>
    </lineage>
</organism>
<evidence type="ECO:0000313" key="3">
    <source>
        <dbReference type="Proteomes" id="UP000325780"/>
    </source>
</evidence>